<dbReference type="PROSITE" id="PS51194">
    <property type="entry name" value="HELICASE_CTER"/>
    <property type="match status" value="1"/>
</dbReference>
<dbReference type="Proteomes" id="UP001142489">
    <property type="component" value="Unassembled WGS sequence"/>
</dbReference>
<keyword evidence="1 9" id="KW-0547">Nucleotide-binding</keyword>
<dbReference type="Pfam" id="PF00271">
    <property type="entry name" value="Helicase_C"/>
    <property type="match status" value="1"/>
</dbReference>
<keyword evidence="4 9" id="KW-0067">ATP-binding</keyword>
<evidence type="ECO:0000259" key="13">
    <source>
        <dbReference type="PROSITE" id="PS51194"/>
    </source>
</evidence>
<dbReference type="GO" id="GO:0005524">
    <property type="term" value="F:ATP binding"/>
    <property type="evidence" value="ECO:0007669"/>
    <property type="project" value="UniProtKB-UniRule"/>
</dbReference>
<organism evidence="14 15">
    <name type="scientific">Phrynocephalus forsythii</name>
    <dbReference type="NCBI Taxonomy" id="171643"/>
    <lineage>
        <taxon>Eukaryota</taxon>
        <taxon>Metazoa</taxon>
        <taxon>Chordata</taxon>
        <taxon>Craniata</taxon>
        <taxon>Vertebrata</taxon>
        <taxon>Euteleostomi</taxon>
        <taxon>Lepidosauria</taxon>
        <taxon>Squamata</taxon>
        <taxon>Bifurcata</taxon>
        <taxon>Unidentata</taxon>
        <taxon>Episquamata</taxon>
        <taxon>Toxicofera</taxon>
        <taxon>Iguania</taxon>
        <taxon>Acrodonta</taxon>
        <taxon>Agamidae</taxon>
        <taxon>Agaminae</taxon>
        <taxon>Phrynocephalus</taxon>
    </lineage>
</organism>
<dbReference type="Pfam" id="PF00270">
    <property type="entry name" value="DEAD"/>
    <property type="match status" value="1"/>
</dbReference>
<comment type="similarity">
    <text evidence="6">Belongs to the DEAD box helicase family. DDX51/DBP6 subfamily.</text>
</comment>
<dbReference type="PANTHER" id="PTHR24031">
    <property type="entry name" value="RNA HELICASE"/>
    <property type="match status" value="1"/>
</dbReference>
<dbReference type="SUPFAM" id="SSF52540">
    <property type="entry name" value="P-loop containing nucleoside triphosphate hydrolases"/>
    <property type="match status" value="1"/>
</dbReference>
<dbReference type="EMBL" id="JAPFRF010000016">
    <property type="protein sequence ID" value="KAJ7309706.1"/>
    <property type="molecule type" value="Genomic_DNA"/>
</dbReference>
<feature type="domain" description="Helicase C-terminal" evidence="13">
    <location>
        <begin position="515"/>
        <end position="668"/>
    </location>
</feature>
<dbReference type="EC" id="3.6.4.13" evidence="10"/>
<proteinExistence type="inferred from homology"/>
<dbReference type="SMART" id="SM00490">
    <property type="entry name" value="HELICc"/>
    <property type="match status" value="1"/>
</dbReference>
<comment type="function">
    <text evidence="10">RNA helicase.</text>
</comment>
<evidence type="ECO:0000256" key="3">
    <source>
        <dbReference type="ARBA" id="ARBA00022806"/>
    </source>
</evidence>
<dbReference type="OrthoDB" id="3370at2759"/>
<dbReference type="InterPro" id="IPR001650">
    <property type="entry name" value="Helicase_C-like"/>
</dbReference>
<keyword evidence="15" id="KW-1185">Reference proteome</keyword>
<feature type="region of interest" description="Disordered" evidence="11">
    <location>
        <begin position="35"/>
        <end position="160"/>
    </location>
</feature>
<accession>A0A9Q0XE82</accession>
<evidence type="ECO:0000256" key="4">
    <source>
        <dbReference type="ARBA" id="ARBA00022840"/>
    </source>
</evidence>
<dbReference type="GO" id="GO:0003724">
    <property type="term" value="F:RNA helicase activity"/>
    <property type="evidence" value="ECO:0007669"/>
    <property type="project" value="UniProtKB-EC"/>
</dbReference>
<evidence type="ECO:0000313" key="14">
    <source>
        <dbReference type="EMBL" id="KAJ7309706.1"/>
    </source>
</evidence>
<evidence type="ECO:0000256" key="2">
    <source>
        <dbReference type="ARBA" id="ARBA00022801"/>
    </source>
</evidence>
<dbReference type="PROSITE" id="PS00039">
    <property type="entry name" value="DEAD_ATP_HELICASE"/>
    <property type="match status" value="1"/>
</dbReference>
<name>A0A9Q0XE82_9SAUR</name>
<evidence type="ECO:0000256" key="11">
    <source>
        <dbReference type="SAM" id="MobiDB-lite"/>
    </source>
</evidence>
<comment type="function">
    <text evidence="8">ATP-binding RNA helicase involved in the biogenesis of 60S ribosomal subunits.</text>
</comment>
<dbReference type="CDD" id="cd17956">
    <property type="entry name" value="DEADc_DDX51"/>
    <property type="match status" value="1"/>
</dbReference>
<feature type="domain" description="Helicase ATP-binding" evidence="12">
    <location>
        <begin position="264"/>
        <end position="475"/>
    </location>
</feature>
<dbReference type="CDD" id="cd18787">
    <property type="entry name" value="SF2_C_DEAD"/>
    <property type="match status" value="1"/>
</dbReference>
<sequence length="687" mass="76524">MALFVVNRYVGDEESVSADKSQVLLQRLQERAKVRELQKQRQEQVTSVESREPDNEIVGLDAEEDSKREVRKKRKHEGSPVSESPREKKKKQQGGGNKGLSAKNAGFGLNKNIKNGGELNPSQERTEGTEGSEGEPKNHQKNANGSATEETEAREDEYTDCEGEQMALVPSAREALPPSSMMVLGSYSQKAVPKAQHLLPPWLAQPKLVQRRIKENLVLLQDVPVIHPKLVKKLQVNRIQSLFPVQVKVIPAILESGARGFLAGRGGYQPSDICVSAPTGSGKTLAFVIPVVQALLGRVVCQVRALVVLPTKELAQQVSKVFNIYTDGTGLKVVQITGQKSFAREQESLFEKSLMGFRSLADIVVATPGRLVDHLQQSPAFSLRELRFLVIDEADRMMDGIQQGWLRQVVEAVSRTEEKGAGTAGLFGQRAEQMPLTAAKADRPQIPLQKLLFSATLTRNPEKLQQLSLFRPRLFMPVSSKQQVAAGQEVEKPYALPEGLSHYYVPCSLNWKPLFLLHFLQRLKFSCVLCFTNSRETAHRLFLLLRAFGGVMVAEFSSRLSPAQRKGTLKEFEQGKIQLLISTDATARGIDIAGVKCVISYDAPQFIRTYIHRVGRTARAGKAGLAFTLLLKPQESRFLKMLRAAGLPRLERQRVKSHHIRPLLSRYEEALAELQNAVKEERTEKRS</sequence>
<comment type="domain">
    <text evidence="10">The Q motif is unique to and characteristic of the DEAD box family of RNA helicases and controls ATP binding and hydrolysis.</text>
</comment>
<dbReference type="GO" id="GO:0003723">
    <property type="term" value="F:RNA binding"/>
    <property type="evidence" value="ECO:0007669"/>
    <property type="project" value="UniProtKB-UniRule"/>
</dbReference>
<reference evidence="14" key="1">
    <citation type="journal article" date="2023" name="DNA Res.">
        <title>Chromosome-level genome assembly of Phrynocephalus forsythii using third-generation DNA sequencing and Hi-C analysis.</title>
        <authorList>
            <person name="Qi Y."/>
            <person name="Zhao W."/>
            <person name="Zhao Y."/>
            <person name="Niu C."/>
            <person name="Cao S."/>
            <person name="Zhang Y."/>
        </authorList>
    </citation>
    <scope>NUCLEOTIDE SEQUENCE</scope>
    <source>
        <tissue evidence="14">Muscle</tissue>
    </source>
</reference>
<evidence type="ECO:0000256" key="6">
    <source>
        <dbReference type="ARBA" id="ARBA00038200"/>
    </source>
</evidence>
<evidence type="ECO:0000256" key="5">
    <source>
        <dbReference type="ARBA" id="ARBA00022884"/>
    </source>
</evidence>
<keyword evidence="3 9" id="KW-0347">Helicase</keyword>
<dbReference type="GO" id="GO:0016787">
    <property type="term" value="F:hydrolase activity"/>
    <property type="evidence" value="ECO:0007669"/>
    <property type="project" value="UniProtKB-KW"/>
</dbReference>
<evidence type="ECO:0000256" key="7">
    <source>
        <dbReference type="ARBA" id="ARBA00047984"/>
    </source>
</evidence>
<dbReference type="FunFam" id="3.40.50.300:FF:001539">
    <property type="entry name" value="ATP-dependent RNA helicase DDX51"/>
    <property type="match status" value="1"/>
</dbReference>
<gene>
    <name evidence="14" type="ORF">JRQ81_007767</name>
</gene>
<keyword evidence="5 10" id="KW-0694">RNA-binding</keyword>
<evidence type="ECO:0000256" key="10">
    <source>
        <dbReference type="RuleBase" id="RU365068"/>
    </source>
</evidence>
<dbReference type="InterPro" id="IPR014001">
    <property type="entry name" value="Helicase_ATP-bd"/>
</dbReference>
<dbReference type="InterPro" id="IPR011545">
    <property type="entry name" value="DEAD/DEAH_box_helicase_dom"/>
</dbReference>
<dbReference type="Gene3D" id="3.40.50.300">
    <property type="entry name" value="P-loop containing nucleotide triphosphate hydrolases"/>
    <property type="match status" value="2"/>
</dbReference>
<dbReference type="InterPro" id="IPR027417">
    <property type="entry name" value="P-loop_NTPase"/>
</dbReference>
<dbReference type="SMART" id="SM00487">
    <property type="entry name" value="DEXDc"/>
    <property type="match status" value="1"/>
</dbReference>
<dbReference type="AlphaFoldDB" id="A0A9Q0XE82"/>
<evidence type="ECO:0000256" key="9">
    <source>
        <dbReference type="RuleBase" id="RU000492"/>
    </source>
</evidence>
<evidence type="ECO:0000259" key="12">
    <source>
        <dbReference type="PROSITE" id="PS51192"/>
    </source>
</evidence>
<dbReference type="InterPro" id="IPR000629">
    <property type="entry name" value="RNA-helicase_DEAD-box_CS"/>
</dbReference>
<keyword evidence="2 9" id="KW-0378">Hydrolase</keyword>
<evidence type="ECO:0000256" key="1">
    <source>
        <dbReference type="ARBA" id="ARBA00022741"/>
    </source>
</evidence>
<evidence type="ECO:0000256" key="8">
    <source>
        <dbReference type="ARBA" id="ARBA00056648"/>
    </source>
</evidence>
<comment type="caution">
    <text evidence="14">The sequence shown here is derived from an EMBL/GenBank/DDBJ whole genome shotgun (WGS) entry which is preliminary data.</text>
</comment>
<evidence type="ECO:0000313" key="15">
    <source>
        <dbReference type="Proteomes" id="UP001142489"/>
    </source>
</evidence>
<comment type="catalytic activity">
    <reaction evidence="7 10">
        <text>ATP + H2O = ADP + phosphate + H(+)</text>
        <dbReference type="Rhea" id="RHEA:13065"/>
        <dbReference type="ChEBI" id="CHEBI:15377"/>
        <dbReference type="ChEBI" id="CHEBI:15378"/>
        <dbReference type="ChEBI" id="CHEBI:30616"/>
        <dbReference type="ChEBI" id="CHEBI:43474"/>
        <dbReference type="ChEBI" id="CHEBI:456216"/>
        <dbReference type="EC" id="3.6.4.13"/>
    </reaction>
</comment>
<protein>
    <recommendedName>
        <fullName evidence="10">ATP-dependent RNA helicase</fullName>
        <ecNumber evidence="10">3.6.4.13</ecNumber>
    </recommendedName>
</protein>
<feature type="compositionally biased region" description="Acidic residues" evidence="11">
    <location>
        <begin position="149"/>
        <end position="160"/>
    </location>
</feature>
<dbReference type="PROSITE" id="PS51192">
    <property type="entry name" value="HELICASE_ATP_BIND_1"/>
    <property type="match status" value="1"/>
</dbReference>
<feature type="compositionally biased region" description="Basic and acidic residues" evidence="11">
    <location>
        <begin position="124"/>
        <end position="138"/>
    </location>
</feature>